<dbReference type="InterPro" id="IPR017441">
    <property type="entry name" value="Protein_kinase_ATP_BS"/>
</dbReference>
<dbReference type="Proteomes" id="UP000325081">
    <property type="component" value="Unassembled WGS sequence"/>
</dbReference>
<dbReference type="GO" id="GO:0010182">
    <property type="term" value="P:sugar mediated signaling pathway"/>
    <property type="evidence" value="ECO:0007669"/>
    <property type="project" value="UniProtKB-ARBA"/>
</dbReference>
<feature type="binding site" evidence="10">
    <location>
        <position position="1193"/>
    </location>
    <ligand>
        <name>ATP</name>
        <dbReference type="ChEBI" id="CHEBI:30616"/>
    </ligand>
</feature>
<comment type="catalytic activity">
    <reaction evidence="9">
        <text>L-seryl-[protein] + ATP = O-phospho-L-seryl-[protein] + ADP + H(+)</text>
        <dbReference type="Rhea" id="RHEA:17989"/>
        <dbReference type="Rhea" id="RHEA-COMP:9863"/>
        <dbReference type="Rhea" id="RHEA-COMP:11604"/>
        <dbReference type="ChEBI" id="CHEBI:15378"/>
        <dbReference type="ChEBI" id="CHEBI:29999"/>
        <dbReference type="ChEBI" id="CHEBI:30616"/>
        <dbReference type="ChEBI" id="CHEBI:83421"/>
        <dbReference type="ChEBI" id="CHEBI:456216"/>
        <dbReference type="EC" id="2.7.11.1"/>
    </reaction>
</comment>
<dbReference type="Gene3D" id="3.30.200.20">
    <property type="entry name" value="Phosphorylase Kinase, domain 1"/>
    <property type="match status" value="1"/>
</dbReference>
<reference evidence="14" key="1">
    <citation type="journal article" date="2019" name="Curr. Biol.">
        <title>Genome Sequence of Striga asiatica Provides Insight into the Evolution of Plant Parasitism.</title>
        <authorList>
            <person name="Yoshida S."/>
            <person name="Kim S."/>
            <person name="Wafula E.K."/>
            <person name="Tanskanen J."/>
            <person name="Kim Y.M."/>
            <person name="Honaas L."/>
            <person name="Yang Z."/>
            <person name="Spallek T."/>
            <person name="Conn C.E."/>
            <person name="Ichihashi Y."/>
            <person name="Cheong K."/>
            <person name="Cui S."/>
            <person name="Der J.P."/>
            <person name="Gundlach H."/>
            <person name="Jiao Y."/>
            <person name="Hori C."/>
            <person name="Ishida J.K."/>
            <person name="Kasahara H."/>
            <person name="Kiba T."/>
            <person name="Kim M.S."/>
            <person name="Koo N."/>
            <person name="Laohavisit A."/>
            <person name="Lee Y.H."/>
            <person name="Lumba S."/>
            <person name="McCourt P."/>
            <person name="Mortimer J.C."/>
            <person name="Mutuku J.M."/>
            <person name="Nomura T."/>
            <person name="Sasaki-Sekimoto Y."/>
            <person name="Seto Y."/>
            <person name="Wang Y."/>
            <person name="Wakatake T."/>
            <person name="Sakakibara H."/>
            <person name="Demura T."/>
            <person name="Yamaguchi S."/>
            <person name="Yoneyama K."/>
            <person name="Manabe R.I."/>
            <person name="Nelson D.C."/>
            <person name="Schulman A.H."/>
            <person name="Timko M.P."/>
            <person name="dePamphilis C.W."/>
            <person name="Choi D."/>
            <person name="Shirasu K."/>
        </authorList>
    </citation>
    <scope>NUCLEOTIDE SEQUENCE [LARGE SCALE GENOMIC DNA]</scope>
    <source>
        <strain evidence="14">cv. UVA1</strain>
    </source>
</reference>
<dbReference type="PANTHER" id="PTHR44329:SF96">
    <property type="entry name" value="OS04G0610900 PROTEIN"/>
    <property type="match status" value="1"/>
</dbReference>
<feature type="compositionally biased region" description="Gly residues" evidence="11">
    <location>
        <begin position="735"/>
        <end position="744"/>
    </location>
</feature>
<evidence type="ECO:0000256" key="11">
    <source>
        <dbReference type="SAM" id="MobiDB-lite"/>
    </source>
</evidence>
<evidence type="ECO:0000313" key="13">
    <source>
        <dbReference type="EMBL" id="GER40243.1"/>
    </source>
</evidence>
<dbReference type="InterPro" id="IPR001245">
    <property type="entry name" value="Ser-Thr/Tyr_kinase_cat_dom"/>
</dbReference>
<dbReference type="EC" id="2.7.11.1" evidence="2"/>
<dbReference type="Gene3D" id="1.10.510.10">
    <property type="entry name" value="Transferase(Phosphotransferase) domain 1"/>
    <property type="match status" value="1"/>
</dbReference>
<dbReference type="PROSITE" id="PS00108">
    <property type="entry name" value="PROTEIN_KINASE_ST"/>
    <property type="match status" value="1"/>
</dbReference>
<dbReference type="FunFam" id="1.10.510.10:FF:000193">
    <property type="entry name" value="Serine/threonine-protein kinase CTR1"/>
    <property type="match status" value="1"/>
</dbReference>
<sequence>MAFCIGDVLGRSGGLDTFDGCGGVFHVATVLDFEERESEEVKVRLVTIGTRAILQACANSRIVCRMLYTSTLGTTTLNAKFFGSSSATVAVGESSWTDVDFLWSLRMFAEAYVVTKTPTEKLALEFGEKWRRAGDSERERPYEQRIGIIRRYILVKELRKKMAELLFPVGKLGFELKAPELMYKSLPAKLIVGMTSKVGLYTQMVVYVRGDKPHKELKVLKTSDAVMILHEVPYTEENVSRIHAARSIVVYVTVPTKAADLFPSFYLWSVGVCWKCFGLFVVVKKNVESIVKDVLQCALIECQVGASLCFMFLFDLCFSVVREDKKLLIVVFPDGRHSLLRQKAISALWNLSFDDRNREAIAAAGGVKALCRIRLYFSIKWFHLGGSNNNIPSIFPTGWGLGDQFKSFDAIVLAKIAYAAIDSSSSIHDATVEHYIVDGRPGFFFFSSMETKRSEVKERFVCSVTAISGSMGRAEFSITEFSITDFNRFGIDFASEVTDIIGTVSVYAYRFDNRTDTHPRSSNLQGVQYTLPVLLRARENKTKVHAFFTMPHRTTYFFPRQFPERSPNESSSKSVADHDKKSGKSEDVQRGKVALESFTSESISAREHTDSNSFVTGHKIHGQHLSAEKRKEISRTGHLEPEKIRLCNNEDCIEEEDLVKPLLTLPPPAPDGDQRRSGSDFSGVDHERRFERKNSLQRLSCERSTSYAGSLFSGTTLDGTWSPVTTGVLKDGPTAEGGGPGQNVGSGDAKRQMEGYHLKIMLARRLTQQASTTGEPLLQKHEIGGPPDPETVSYRLWATGCLSYSDKISDGFYCILGINPYVWLMCNDLEEGKKLPSLMALKAIDPNDTMLEVTLVDRHGDSQLRELEDKAQEIYSSAESILALAEKLGKLVAFHMGGSFPVEQGDLDFGWKLVNRRLKDLNKCIVFPVGDLSMGLCRHRAILFKKLADYIGLPCRIARGCKYCISDHRSSCVIKIEDERMLPREFVVDLVGQPGNLHGPDSSITGSLLSVPSLLQISHLKEFQQDYRNEADCQLLNSKYASDNSNSVYSVGQGNTKDIIIPENAKDDGCTPAVSDAKICEDHSQLVGDGVIIKQTYKREVVLSRNAVSNQAEIQPIVTFSESKDPIEAKNKFQDHGKHPASNIPNYLSLEPSLSMDWLEISWDELRIKERVGAGSFGTVHRAEWHGSDVAVKVLNVQDFHEDQLKEFLREVAIMKRIRHPNVVLFMGAVTKRPHLSIVTEYLPRGSLFRLIHKPAAGENFDQRRRLRMALDVAKGINYLHRLTPPIVHSDLKSPNLLVDKNWNVKVSDFGLSRFKANTFISSKSAAGTPEWMAPEFLRGEPCNEKSDVYSFGVILWELVTMQQPWSELSHAQVVGAVGFQNRRLTIPHNTSAILVSLMESCWADDPRQRPSFVYLVDTLKKLLKSPLQLIQMGRQ</sequence>
<keyword evidence="3" id="KW-0723">Serine/threonine-protein kinase</keyword>
<protein>
    <recommendedName>
        <fullName evidence="2">non-specific serine/threonine protein kinase</fullName>
        <ecNumber evidence="2">2.7.11.1</ecNumber>
    </recommendedName>
</protein>
<gene>
    <name evidence="13" type="ORF">STAS_16904</name>
</gene>
<feature type="region of interest" description="Disordered" evidence="11">
    <location>
        <begin position="722"/>
        <end position="749"/>
    </location>
</feature>
<dbReference type="Pfam" id="PF14381">
    <property type="entry name" value="EDR1_CTR1_ARMC3_pept"/>
    <property type="match status" value="1"/>
</dbReference>
<evidence type="ECO:0000256" key="8">
    <source>
        <dbReference type="ARBA" id="ARBA00047899"/>
    </source>
</evidence>
<keyword evidence="6 13" id="KW-0418">Kinase</keyword>
<comment type="similarity">
    <text evidence="1">Belongs to the protein kinase superfamily. TKL Ser/Thr protein kinase family. RAF subfamily.</text>
</comment>
<dbReference type="OrthoDB" id="339325at2759"/>
<evidence type="ECO:0000256" key="2">
    <source>
        <dbReference type="ARBA" id="ARBA00012513"/>
    </source>
</evidence>
<feature type="compositionally biased region" description="Basic and acidic residues" evidence="11">
    <location>
        <begin position="575"/>
        <end position="590"/>
    </location>
</feature>
<dbReference type="InterPro" id="IPR055164">
    <property type="entry name" value="EDR1/CTR1/ARMC3-like_pept-like"/>
</dbReference>
<feature type="domain" description="Protein kinase" evidence="12">
    <location>
        <begin position="1166"/>
        <end position="1424"/>
    </location>
</feature>
<dbReference type="Gene3D" id="3.40.50.720">
    <property type="entry name" value="NAD(P)-binding Rossmann-like Domain"/>
    <property type="match status" value="1"/>
</dbReference>
<dbReference type="InterPro" id="IPR000719">
    <property type="entry name" value="Prot_kinase_dom"/>
</dbReference>
<dbReference type="EMBL" id="BKCP01005849">
    <property type="protein sequence ID" value="GER40243.1"/>
    <property type="molecule type" value="Genomic_DNA"/>
</dbReference>
<dbReference type="Pfam" id="PF07714">
    <property type="entry name" value="PK_Tyr_Ser-Thr"/>
    <property type="match status" value="1"/>
</dbReference>
<evidence type="ECO:0000256" key="4">
    <source>
        <dbReference type="ARBA" id="ARBA00022679"/>
    </source>
</evidence>
<dbReference type="PRINTS" id="PR00109">
    <property type="entry name" value="TYRKINASE"/>
</dbReference>
<evidence type="ECO:0000256" key="9">
    <source>
        <dbReference type="ARBA" id="ARBA00048679"/>
    </source>
</evidence>
<evidence type="ECO:0000256" key="1">
    <source>
        <dbReference type="ARBA" id="ARBA00010507"/>
    </source>
</evidence>
<dbReference type="GO" id="GO:0004674">
    <property type="term" value="F:protein serine/threonine kinase activity"/>
    <property type="evidence" value="ECO:0007669"/>
    <property type="project" value="UniProtKB-KW"/>
</dbReference>
<dbReference type="CDD" id="cd13999">
    <property type="entry name" value="STKc_MAP3K-like"/>
    <property type="match status" value="1"/>
</dbReference>
<evidence type="ECO:0000256" key="5">
    <source>
        <dbReference type="ARBA" id="ARBA00022741"/>
    </source>
</evidence>
<keyword evidence="14" id="KW-1185">Reference proteome</keyword>
<dbReference type="PANTHER" id="PTHR44329">
    <property type="entry name" value="SERINE/THREONINE-PROTEIN KINASE TNNI3K-RELATED"/>
    <property type="match status" value="1"/>
</dbReference>
<evidence type="ECO:0000259" key="12">
    <source>
        <dbReference type="PROSITE" id="PS50011"/>
    </source>
</evidence>
<dbReference type="SUPFAM" id="SSF51735">
    <property type="entry name" value="NAD(P)-binding Rossmann-fold domains"/>
    <property type="match status" value="1"/>
</dbReference>
<dbReference type="GO" id="GO:0005524">
    <property type="term" value="F:ATP binding"/>
    <property type="evidence" value="ECO:0007669"/>
    <property type="project" value="UniProtKB-UniRule"/>
</dbReference>
<dbReference type="InterPro" id="IPR051681">
    <property type="entry name" value="Ser/Thr_Kinases-Pseudokinases"/>
</dbReference>
<feature type="region of interest" description="Disordered" evidence="11">
    <location>
        <begin position="559"/>
        <end position="592"/>
    </location>
</feature>
<dbReference type="InterPro" id="IPR008271">
    <property type="entry name" value="Ser/Thr_kinase_AS"/>
</dbReference>
<dbReference type="GO" id="GO:0006950">
    <property type="term" value="P:response to stress"/>
    <property type="evidence" value="ECO:0007669"/>
    <property type="project" value="UniProtKB-ARBA"/>
</dbReference>
<dbReference type="PROSITE" id="PS50011">
    <property type="entry name" value="PROTEIN_KINASE_DOM"/>
    <property type="match status" value="1"/>
</dbReference>
<evidence type="ECO:0000313" key="14">
    <source>
        <dbReference type="Proteomes" id="UP000325081"/>
    </source>
</evidence>
<name>A0A5A7Q4U2_STRAF</name>
<comment type="catalytic activity">
    <reaction evidence="8">
        <text>L-threonyl-[protein] + ATP = O-phospho-L-threonyl-[protein] + ADP + H(+)</text>
        <dbReference type="Rhea" id="RHEA:46608"/>
        <dbReference type="Rhea" id="RHEA-COMP:11060"/>
        <dbReference type="Rhea" id="RHEA-COMP:11605"/>
        <dbReference type="ChEBI" id="CHEBI:15378"/>
        <dbReference type="ChEBI" id="CHEBI:30013"/>
        <dbReference type="ChEBI" id="CHEBI:30616"/>
        <dbReference type="ChEBI" id="CHEBI:61977"/>
        <dbReference type="ChEBI" id="CHEBI:456216"/>
        <dbReference type="EC" id="2.7.11.1"/>
    </reaction>
</comment>
<dbReference type="SUPFAM" id="SSF56112">
    <property type="entry name" value="Protein kinase-like (PK-like)"/>
    <property type="match status" value="1"/>
</dbReference>
<feature type="region of interest" description="Disordered" evidence="11">
    <location>
        <begin position="662"/>
        <end position="689"/>
    </location>
</feature>
<evidence type="ECO:0000256" key="7">
    <source>
        <dbReference type="ARBA" id="ARBA00022840"/>
    </source>
</evidence>
<organism evidence="13 14">
    <name type="scientific">Striga asiatica</name>
    <name type="common">Asiatic witchweed</name>
    <name type="synonym">Buchnera asiatica</name>
    <dbReference type="NCBI Taxonomy" id="4170"/>
    <lineage>
        <taxon>Eukaryota</taxon>
        <taxon>Viridiplantae</taxon>
        <taxon>Streptophyta</taxon>
        <taxon>Embryophyta</taxon>
        <taxon>Tracheophyta</taxon>
        <taxon>Spermatophyta</taxon>
        <taxon>Magnoliopsida</taxon>
        <taxon>eudicotyledons</taxon>
        <taxon>Gunneridae</taxon>
        <taxon>Pentapetalae</taxon>
        <taxon>asterids</taxon>
        <taxon>lamiids</taxon>
        <taxon>Lamiales</taxon>
        <taxon>Orobanchaceae</taxon>
        <taxon>Buchnereae</taxon>
        <taxon>Striga</taxon>
    </lineage>
</organism>
<dbReference type="PROSITE" id="PS00107">
    <property type="entry name" value="PROTEIN_KINASE_ATP"/>
    <property type="match status" value="1"/>
</dbReference>
<keyword evidence="5 10" id="KW-0547">Nucleotide-binding</keyword>
<dbReference type="InterPro" id="IPR036291">
    <property type="entry name" value="NAD(P)-bd_dom_sf"/>
</dbReference>
<dbReference type="FunFam" id="3.30.200.20:FF:000060">
    <property type="entry name" value="Serine/threonine-protein kinase isoform 1"/>
    <property type="match status" value="1"/>
</dbReference>
<keyword evidence="4" id="KW-0808">Transferase</keyword>
<comment type="caution">
    <text evidence="13">The sequence shown here is derived from an EMBL/GenBank/DDBJ whole genome shotgun (WGS) entry which is preliminary data.</text>
</comment>
<keyword evidence="7 10" id="KW-0067">ATP-binding</keyword>
<evidence type="ECO:0000256" key="10">
    <source>
        <dbReference type="PROSITE-ProRule" id="PRU10141"/>
    </source>
</evidence>
<evidence type="ECO:0000256" key="3">
    <source>
        <dbReference type="ARBA" id="ARBA00022527"/>
    </source>
</evidence>
<feature type="compositionally biased region" description="Basic and acidic residues" evidence="11">
    <location>
        <begin position="672"/>
        <end position="689"/>
    </location>
</feature>
<proteinExistence type="inferred from homology"/>
<evidence type="ECO:0000256" key="6">
    <source>
        <dbReference type="ARBA" id="ARBA00022777"/>
    </source>
</evidence>
<accession>A0A5A7Q4U2</accession>
<dbReference type="SMART" id="SM00220">
    <property type="entry name" value="S_TKc"/>
    <property type="match status" value="1"/>
</dbReference>
<dbReference type="InterPro" id="IPR011009">
    <property type="entry name" value="Kinase-like_dom_sf"/>
</dbReference>